<comment type="catalytic activity">
    <reaction evidence="11">
        <text>isopentenyl diphosphate + (2E)-geranyl diphosphate = (2E,6E)-farnesyl diphosphate + diphosphate</text>
        <dbReference type="Rhea" id="RHEA:19361"/>
        <dbReference type="ChEBI" id="CHEBI:33019"/>
        <dbReference type="ChEBI" id="CHEBI:58057"/>
        <dbReference type="ChEBI" id="CHEBI:128769"/>
        <dbReference type="ChEBI" id="CHEBI:175763"/>
        <dbReference type="EC" id="2.5.1.10"/>
    </reaction>
</comment>
<evidence type="ECO:0000256" key="5">
    <source>
        <dbReference type="ARBA" id="ARBA00022679"/>
    </source>
</evidence>
<dbReference type="AlphaFoldDB" id="A0A6N8TX02"/>
<reference evidence="13 14" key="1">
    <citation type="submission" date="2019-12" db="EMBL/GenBank/DDBJ databases">
        <title>Salinicoccus cyprini sp. nov., isolated from gastro-intestinal tract of mirror carp, Cyprinus carpio var. specularis, collected from Gobind Sagar Reservoir, Himachal Pradesh, India.</title>
        <authorList>
            <person name="Talwar C."/>
            <person name="Singh A.K."/>
            <person name="Lal R."/>
            <person name="Negi R.K."/>
        </authorList>
    </citation>
    <scope>NUCLEOTIDE SEQUENCE [LARGE SCALE GENOMIC DNA]</scope>
    <source>
        <strain evidence="13 14">J-82</strain>
    </source>
</reference>
<organism evidence="13 14">
    <name type="scientific">Salinicoccus hispanicus</name>
    <dbReference type="NCBI Taxonomy" id="157225"/>
    <lineage>
        <taxon>Bacteria</taxon>
        <taxon>Bacillati</taxon>
        <taxon>Bacillota</taxon>
        <taxon>Bacilli</taxon>
        <taxon>Bacillales</taxon>
        <taxon>Staphylococcaceae</taxon>
        <taxon>Salinicoccus</taxon>
    </lineage>
</organism>
<dbReference type="PROSITE" id="PS00444">
    <property type="entry name" value="POLYPRENYL_SYNTHASE_2"/>
    <property type="match status" value="1"/>
</dbReference>
<dbReference type="InterPro" id="IPR053378">
    <property type="entry name" value="Prenyl_diphosphate_synthase"/>
</dbReference>
<sequence length="292" mass="31813">MNNNMQHYLEATESSILAHLEQNHVSPTIREASSYSIEAGGKRFRPYLLFSTLSALGHDPMKGVQVAAAIEMIHTYSLIHDDLPAMDDDDYRRGKPTNHKVYGEAAAILAGDTLLTESFSIVAADDALAADKRVALIRHIASKSGFNGMIGGQMLDIEAEGQDISLAQLENIHQYKTGQLIVLPVQCACIIADADKEVAGQLIRFAEKLGILFQIRDDILDVEGDLAVTGKSAGSDEKNNKTTYVSSYGLSGAHEQLGKLAESAKHILDDLAGEIETEQLHKVLQRFAVRNQ</sequence>
<proteinExistence type="inferred from homology"/>
<evidence type="ECO:0000256" key="10">
    <source>
        <dbReference type="ARBA" id="ARBA00032873"/>
    </source>
</evidence>
<dbReference type="InterPro" id="IPR008949">
    <property type="entry name" value="Isoprenoid_synthase_dom_sf"/>
</dbReference>
<evidence type="ECO:0000256" key="11">
    <source>
        <dbReference type="ARBA" id="ARBA00049399"/>
    </source>
</evidence>
<gene>
    <name evidence="13" type="ORF">GQ671_02755</name>
</gene>
<dbReference type="GO" id="GO:0004337">
    <property type="term" value="F:(2E,6E)-farnesyl diphosphate synthase activity"/>
    <property type="evidence" value="ECO:0007669"/>
    <property type="project" value="UniProtKB-EC"/>
</dbReference>
<dbReference type="Proteomes" id="UP000436284">
    <property type="component" value="Unassembled WGS sequence"/>
</dbReference>
<evidence type="ECO:0000256" key="12">
    <source>
        <dbReference type="RuleBase" id="RU004466"/>
    </source>
</evidence>
<evidence type="ECO:0000256" key="3">
    <source>
        <dbReference type="ARBA" id="ARBA00012439"/>
    </source>
</evidence>
<dbReference type="PANTHER" id="PTHR43281">
    <property type="entry name" value="FARNESYL DIPHOSPHATE SYNTHASE"/>
    <property type="match status" value="1"/>
</dbReference>
<dbReference type="EMBL" id="WUUK01000001">
    <property type="protein sequence ID" value="MXQ50223.1"/>
    <property type="molecule type" value="Genomic_DNA"/>
</dbReference>
<keyword evidence="8" id="KW-0414">Isoprene biosynthesis</keyword>
<evidence type="ECO:0000313" key="14">
    <source>
        <dbReference type="Proteomes" id="UP000436284"/>
    </source>
</evidence>
<keyword evidence="6" id="KW-0479">Metal-binding</keyword>
<keyword evidence="7" id="KW-0460">Magnesium</keyword>
<dbReference type="SFLD" id="SFLDG01017">
    <property type="entry name" value="Polyprenyl_Transferase_Like"/>
    <property type="match status" value="1"/>
</dbReference>
<dbReference type="OrthoDB" id="9805316at2"/>
<evidence type="ECO:0000256" key="1">
    <source>
        <dbReference type="ARBA" id="ARBA00001946"/>
    </source>
</evidence>
<dbReference type="GO" id="GO:0046872">
    <property type="term" value="F:metal ion binding"/>
    <property type="evidence" value="ECO:0007669"/>
    <property type="project" value="UniProtKB-KW"/>
</dbReference>
<evidence type="ECO:0000256" key="8">
    <source>
        <dbReference type="ARBA" id="ARBA00023229"/>
    </source>
</evidence>
<evidence type="ECO:0000256" key="6">
    <source>
        <dbReference type="ARBA" id="ARBA00022723"/>
    </source>
</evidence>
<dbReference type="CDD" id="cd00685">
    <property type="entry name" value="Trans_IPPS_HT"/>
    <property type="match status" value="1"/>
</dbReference>
<comment type="similarity">
    <text evidence="2 12">Belongs to the FPP/GGPP synthase family.</text>
</comment>
<dbReference type="RefSeq" id="WP_160652348.1">
    <property type="nucleotide sequence ID" value="NZ_JBHRWU010000001.1"/>
</dbReference>
<dbReference type="FunFam" id="1.10.600.10:FF:000001">
    <property type="entry name" value="Geranylgeranyl diphosphate synthase"/>
    <property type="match status" value="1"/>
</dbReference>
<comment type="caution">
    <text evidence="13">The sequence shown here is derived from an EMBL/GenBank/DDBJ whole genome shotgun (WGS) entry which is preliminary data.</text>
</comment>
<dbReference type="InterPro" id="IPR033749">
    <property type="entry name" value="Polyprenyl_synt_CS"/>
</dbReference>
<evidence type="ECO:0000313" key="13">
    <source>
        <dbReference type="EMBL" id="MXQ50223.1"/>
    </source>
</evidence>
<dbReference type="EC" id="2.5.1.10" evidence="3"/>
<dbReference type="GO" id="GO:0016114">
    <property type="term" value="P:terpenoid biosynthetic process"/>
    <property type="evidence" value="ECO:0007669"/>
    <property type="project" value="UniProtKB-ARBA"/>
</dbReference>
<evidence type="ECO:0000256" key="4">
    <source>
        <dbReference type="ARBA" id="ARBA00015100"/>
    </source>
</evidence>
<dbReference type="Pfam" id="PF00348">
    <property type="entry name" value="polyprenyl_synt"/>
    <property type="match status" value="1"/>
</dbReference>
<dbReference type="PROSITE" id="PS00723">
    <property type="entry name" value="POLYPRENYL_SYNTHASE_1"/>
    <property type="match status" value="1"/>
</dbReference>
<evidence type="ECO:0000256" key="2">
    <source>
        <dbReference type="ARBA" id="ARBA00006706"/>
    </source>
</evidence>
<evidence type="ECO:0000256" key="7">
    <source>
        <dbReference type="ARBA" id="ARBA00022842"/>
    </source>
</evidence>
<dbReference type="SFLD" id="SFLDS00005">
    <property type="entry name" value="Isoprenoid_Synthase_Type_I"/>
    <property type="match status" value="1"/>
</dbReference>
<dbReference type="SUPFAM" id="SSF48576">
    <property type="entry name" value="Terpenoid synthases"/>
    <property type="match status" value="1"/>
</dbReference>
<keyword evidence="14" id="KW-1185">Reference proteome</keyword>
<evidence type="ECO:0000256" key="9">
    <source>
        <dbReference type="ARBA" id="ARBA00032380"/>
    </source>
</evidence>
<name>A0A6N8TX02_9STAP</name>
<dbReference type="GO" id="GO:0005737">
    <property type="term" value="C:cytoplasm"/>
    <property type="evidence" value="ECO:0007669"/>
    <property type="project" value="UniProtKB-ARBA"/>
</dbReference>
<protein>
    <recommendedName>
        <fullName evidence="4">Farnesyl diphosphate synthase</fullName>
        <ecNumber evidence="3">2.5.1.10</ecNumber>
    </recommendedName>
    <alternativeName>
        <fullName evidence="10">(2E,6E)-farnesyl diphosphate synthase</fullName>
    </alternativeName>
    <alternativeName>
        <fullName evidence="9">Geranyltranstransferase</fullName>
    </alternativeName>
</protein>
<accession>A0A6N8TX02</accession>
<comment type="cofactor">
    <cofactor evidence="1">
        <name>Mg(2+)</name>
        <dbReference type="ChEBI" id="CHEBI:18420"/>
    </cofactor>
</comment>
<keyword evidence="5 12" id="KW-0808">Transferase</keyword>
<dbReference type="InterPro" id="IPR000092">
    <property type="entry name" value="Polyprenyl_synt"/>
</dbReference>
<dbReference type="Gene3D" id="1.10.600.10">
    <property type="entry name" value="Farnesyl Diphosphate Synthase"/>
    <property type="match status" value="1"/>
</dbReference>
<dbReference type="PANTHER" id="PTHR43281:SF1">
    <property type="entry name" value="FARNESYL DIPHOSPHATE SYNTHASE"/>
    <property type="match status" value="1"/>
</dbReference>
<dbReference type="NCBIfam" id="NF045485">
    <property type="entry name" value="FPPsyn"/>
    <property type="match status" value="1"/>
</dbReference>